<dbReference type="AlphaFoldDB" id="A0A1J1C8B4"/>
<evidence type="ECO:0000256" key="2">
    <source>
        <dbReference type="ARBA" id="ARBA00023082"/>
    </source>
</evidence>
<dbReference type="Pfam" id="PF04539">
    <property type="entry name" value="Sigma70_r3"/>
    <property type="match status" value="1"/>
</dbReference>
<evidence type="ECO:0000256" key="3">
    <source>
        <dbReference type="ARBA" id="ARBA00023125"/>
    </source>
</evidence>
<sequence length="257" mass="29771">MMQSTLSKLKETGEALVKEYLETRNERIKAKIVEHYAPLIKNIVGRYNLHYSTTLNADDLYQFGILGLLKALERFKSNGVPFHAFAYKRIYGEVVDALRREGMIGRDKYEKVRKLETAVKNLTASLGREPSTEEVCRALDIDEKTYYDILNTSLLVYTTSLNTKISDDEGDFIYRIDTLTDESAMSPEEELENLDLKRRLKEIISNELSDREKIILALYFYEELTLADIRKVINLTEARISQILNQTLIKVRVKLMK</sequence>
<dbReference type="CDD" id="cd06171">
    <property type="entry name" value="Sigma70_r4"/>
    <property type="match status" value="1"/>
</dbReference>
<feature type="domain" description="RNA polymerase sigma-70 region 3" evidence="5">
    <location>
        <begin position="110"/>
        <end position="190"/>
    </location>
</feature>
<dbReference type="KEGG" id="caby:Cabys_1493"/>
<evidence type="ECO:0000313" key="8">
    <source>
        <dbReference type="EMBL" id="APF18242.1"/>
    </source>
</evidence>
<dbReference type="InterPro" id="IPR013325">
    <property type="entry name" value="RNA_pol_sigma_r2"/>
</dbReference>
<dbReference type="Pfam" id="PF04542">
    <property type="entry name" value="Sigma70_r2"/>
    <property type="match status" value="1"/>
</dbReference>
<dbReference type="PANTHER" id="PTHR30385">
    <property type="entry name" value="SIGMA FACTOR F FLAGELLAR"/>
    <property type="match status" value="1"/>
</dbReference>
<dbReference type="PANTHER" id="PTHR30385:SF7">
    <property type="entry name" value="RNA POLYMERASE SIGMA FACTOR FLIA"/>
    <property type="match status" value="1"/>
</dbReference>
<dbReference type="OrthoDB" id="9799825at2"/>
<dbReference type="Pfam" id="PF04545">
    <property type="entry name" value="Sigma70_r4"/>
    <property type="match status" value="1"/>
</dbReference>
<dbReference type="Gene3D" id="1.10.1740.10">
    <property type="match status" value="1"/>
</dbReference>
<dbReference type="GO" id="GO:0006352">
    <property type="term" value="P:DNA-templated transcription initiation"/>
    <property type="evidence" value="ECO:0007669"/>
    <property type="project" value="InterPro"/>
</dbReference>
<dbReference type="GO" id="GO:0003899">
    <property type="term" value="F:DNA-directed RNA polymerase activity"/>
    <property type="evidence" value="ECO:0007669"/>
    <property type="project" value="InterPro"/>
</dbReference>
<name>A0A1J1C8B4_CALAY</name>
<evidence type="ECO:0000313" key="9">
    <source>
        <dbReference type="Proteomes" id="UP000183868"/>
    </source>
</evidence>
<accession>A0A1J1C8B4</accession>
<evidence type="ECO:0000259" key="6">
    <source>
        <dbReference type="Pfam" id="PF04542"/>
    </source>
</evidence>
<feature type="domain" description="RNA polymerase sigma-70 region 4" evidence="7">
    <location>
        <begin position="207"/>
        <end position="252"/>
    </location>
</feature>
<dbReference type="GO" id="GO:0016987">
    <property type="term" value="F:sigma factor activity"/>
    <property type="evidence" value="ECO:0007669"/>
    <property type="project" value="UniProtKB-KW"/>
</dbReference>
<dbReference type="EMBL" id="CP018099">
    <property type="protein sequence ID" value="APF18242.1"/>
    <property type="molecule type" value="Genomic_DNA"/>
</dbReference>
<dbReference type="SUPFAM" id="SSF88946">
    <property type="entry name" value="Sigma2 domain of RNA polymerase sigma factors"/>
    <property type="match status" value="1"/>
</dbReference>
<dbReference type="InterPro" id="IPR012845">
    <property type="entry name" value="RNA_pol_sigma_FliA_WhiG"/>
</dbReference>
<protein>
    <submittedName>
        <fullName evidence="8">RNA polymerase, sigma 28 subunit, SigD/FliA/WhiG</fullName>
    </submittedName>
</protein>
<dbReference type="RefSeq" id="WP_081475083.1">
    <property type="nucleotide sequence ID" value="NZ_CM001402.1"/>
</dbReference>
<evidence type="ECO:0000259" key="5">
    <source>
        <dbReference type="Pfam" id="PF04539"/>
    </source>
</evidence>
<organism evidence="8 9">
    <name type="scientific">Caldithrix abyssi DSM 13497</name>
    <dbReference type="NCBI Taxonomy" id="880073"/>
    <lineage>
        <taxon>Bacteria</taxon>
        <taxon>Pseudomonadati</taxon>
        <taxon>Calditrichota</taxon>
        <taxon>Calditrichia</taxon>
        <taxon>Calditrichales</taxon>
        <taxon>Calditrichaceae</taxon>
        <taxon>Caldithrix</taxon>
    </lineage>
</organism>
<gene>
    <name evidence="8" type="ORF">Cabys_1493</name>
</gene>
<proteinExistence type="predicted"/>
<evidence type="ECO:0000256" key="4">
    <source>
        <dbReference type="ARBA" id="ARBA00023163"/>
    </source>
</evidence>
<dbReference type="InterPro" id="IPR007624">
    <property type="entry name" value="RNA_pol_sigma70_r3"/>
</dbReference>
<dbReference type="SUPFAM" id="SSF88659">
    <property type="entry name" value="Sigma3 and sigma4 domains of RNA polymerase sigma factors"/>
    <property type="match status" value="2"/>
</dbReference>
<dbReference type="InterPro" id="IPR007627">
    <property type="entry name" value="RNA_pol_sigma70_r2"/>
</dbReference>
<dbReference type="InterPro" id="IPR007630">
    <property type="entry name" value="RNA_pol_sigma70_r4"/>
</dbReference>
<keyword evidence="1" id="KW-0805">Transcription regulation</keyword>
<dbReference type="Proteomes" id="UP000183868">
    <property type="component" value="Chromosome"/>
</dbReference>
<keyword evidence="4" id="KW-0804">Transcription</keyword>
<keyword evidence="2" id="KW-0731">Sigma factor</keyword>
<feature type="domain" description="RNA polymerase sigma-70 region 2" evidence="6">
    <location>
        <begin position="32"/>
        <end position="101"/>
    </location>
</feature>
<evidence type="ECO:0000259" key="7">
    <source>
        <dbReference type="Pfam" id="PF04545"/>
    </source>
</evidence>
<dbReference type="GO" id="GO:0003677">
    <property type="term" value="F:DNA binding"/>
    <property type="evidence" value="ECO:0007669"/>
    <property type="project" value="UniProtKB-KW"/>
</dbReference>
<dbReference type="NCBIfam" id="TIGR02937">
    <property type="entry name" value="sigma70-ECF"/>
    <property type="match status" value="1"/>
</dbReference>
<dbReference type="InterPro" id="IPR013324">
    <property type="entry name" value="RNA_pol_sigma_r3/r4-like"/>
</dbReference>
<reference evidence="8 9" key="1">
    <citation type="submission" date="2016-11" db="EMBL/GenBank/DDBJ databases">
        <title>Genomic analysis of Caldithrix abyssi and proposal of a novel bacterial phylum Caldithrichaeota.</title>
        <authorList>
            <person name="Kublanov I."/>
            <person name="Sigalova O."/>
            <person name="Gavrilov S."/>
            <person name="Lebedinsky A."/>
            <person name="Ivanova N."/>
            <person name="Daum C."/>
            <person name="Reddy T."/>
            <person name="Klenk H.P."/>
            <person name="Goker M."/>
            <person name="Reva O."/>
            <person name="Miroshnichenko M."/>
            <person name="Kyprides N."/>
            <person name="Woyke T."/>
            <person name="Gelfand M."/>
        </authorList>
    </citation>
    <scope>NUCLEOTIDE SEQUENCE [LARGE SCALE GENOMIC DNA]</scope>
    <source>
        <strain evidence="8 9">LF13</strain>
    </source>
</reference>
<dbReference type="InterPro" id="IPR014284">
    <property type="entry name" value="RNA_pol_sigma-70_dom"/>
</dbReference>
<dbReference type="InterPro" id="IPR000943">
    <property type="entry name" value="RNA_pol_sigma70"/>
</dbReference>
<keyword evidence="3" id="KW-0238">DNA-binding</keyword>
<dbReference type="Gene3D" id="1.20.140.160">
    <property type="match status" value="1"/>
</dbReference>
<dbReference type="PRINTS" id="PR00046">
    <property type="entry name" value="SIGMA70FCT"/>
</dbReference>
<dbReference type="NCBIfam" id="TIGR02479">
    <property type="entry name" value="FliA_WhiG"/>
    <property type="match status" value="1"/>
</dbReference>
<evidence type="ECO:0000256" key="1">
    <source>
        <dbReference type="ARBA" id="ARBA00023015"/>
    </source>
</evidence>